<dbReference type="GO" id="GO:0018104">
    <property type="term" value="P:peptidoglycan-protein cross-linking"/>
    <property type="evidence" value="ECO:0007669"/>
    <property type="project" value="TreeGrafter"/>
</dbReference>
<feature type="chain" id="PRO_5040846505" evidence="10">
    <location>
        <begin position="39"/>
        <end position="213"/>
    </location>
</feature>
<keyword evidence="6 9" id="KW-0133">Cell shape</keyword>
<dbReference type="PANTHER" id="PTHR30582">
    <property type="entry name" value="L,D-TRANSPEPTIDASE"/>
    <property type="match status" value="1"/>
</dbReference>
<dbReference type="GO" id="GO:0071972">
    <property type="term" value="F:peptidoglycan L,D-transpeptidase activity"/>
    <property type="evidence" value="ECO:0007669"/>
    <property type="project" value="TreeGrafter"/>
</dbReference>
<evidence type="ECO:0000256" key="7">
    <source>
        <dbReference type="ARBA" id="ARBA00022984"/>
    </source>
</evidence>
<evidence type="ECO:0000313" key="12">
    <source>
        <dbReference type="EMBL" id="MCX5568411.1"/>
    </source>
</evidence>
<dbReference type="InterPro" id="IPR050979">
    <property type="entry name" value="LD-transpeptidase"/>
</dbReference>
<evidence type="ECO:0000259" key="11">
    <source>
        <dbReference type="PROSITE" id="PS52029"/>
    </source>
</evidence>
<gene>
    <name evidence="12" type="ORF">OSH07_04305</name>
</gene>
<keyword evidence="4" id="KW-0808">Transferase</keyword>
<dbReference type="GO" id="GO:0005576">
    <property type="term" value="C:extracellular region"/>
    <property type="evidence" value="ECO:0007669"/>
    <property type="project" value="TreeGrafter"/>
</dbReference>
<keyword evidence="3" id="KW-0328">Glycosyltransferase</keyword>
<dbReference type="CDD" id="cd16913">
    <property type="entry name" value="YkuD_like"/>
    <property type="match status" value="1"/>
</dbReference>
<dbReference type="RefSeq" id="WP_266337393.1">
    <property type="nucleotide sequence ID" value="NZ_JAPKNK010000002.1"/>
</dbReference>
<name>A0A9X3DZQ2_9HYPH</name>
<dbReference type="Proteomes" id="UP001144805">
    <property type="component" value="Unassembled WGS sequence"/>
</dbReference>
<evidence type="ECO:0000256" key="10">
    <source>
        <dbReference type="SAM" id="SignalP"/>
    </source>
</evidence>
<dbReference type="Pfam" id="PF03734">
    <property type="entry name" value="YkuD"/>
    <property type="match status" value="1"/>
</dbReference>
<evidence type="ECO:0000256" key="1">
    <source>
        <dbReference type="ARBA" id="ARBA00004752"/>
    </source>
</evidence>
<dbReference type="InterPro" id="IPR038063">
    <property type="entry name" value="Transpep_catalytic_dom"/>
</dbReference>
<dbReference type="SUPFAM" id="SSF141523">
    <property type="entry name" value="L,D-transpeptidase catalytic domain-like"/>
    <property type="match status" value="1"/>
</dbReference>
<comment type="caution">
    <text evidence="12">The sequence shown here is derived from an EMBL/GenBank/DDBJ whole genome shotgun (WGS) entry which is preliminary data.</text>
</comment>
<dbReference type="EMBL" id="JAPKNK010000002">
    <property type="protein sequence ID" value="MCX5568411.1"/>
    <property type="molecule type" value="Genomic_DNA"/>
</dbReference>
<accession>A0A9X3DZQ2</accession>
<evidence type="ECO:0000313" key="13">
    <source>
        <dbReference type="Proteomes" id="UP001144805"/>
    </source>
</evidence>
<feature type="active site" description="Proton donor/acceptor" evidence="9">
    <location>
        <position position="168"/>
    </location>
</feature>
<dbReference type="GO" id="GO:0016757">
    <property type="term" value="F:glycosyltransferase activity"/>
    <property type="evidence" value="ECO:0007669"/>
    <property type="project" value="UniProtKB-KW"/>
</dbReference>
<evidence type="ECO:0000256" key="5">
    <source>
        <dbReference type="ARBA" id="ARBA00022801"/>
    </source>
</evidence>
<evidence type="ECO:0000256" key="6">
    <source>
        <dbReference type="ARBA" id="ARBA00022960"/>
    </source>
</evidence>
<sequence>MRDKAVQIFRKVLKSPLSLALLGCAAVVALAPAVPAEAGIRDMLNINEQPGVVPTKQESLLPPEFRPQPVYFRSNEPPGTIIINTDERFLYLVQSDNRAIRYGVGVGRDGFQWSGLLKISRKAEWPDWRPPAEMIQRQPYLPRFMAGGEGNPMGARALYLGDTIYRIHGTNQPQTIGHALSSGCFRMVNNDVMDLYERVPVGTKVIVRQQAKL</sequence>
<keyword evidence="5" id="KW-0378">Hydrolase</keyword>
<evidence type="ECO:0000256" key="4">
    <source>
        <dbReference type="ARBA" id="ARBA00022679"/>
    </source>
</evidence>
<proteinExistence type="inferred from homology"/>
<evidence type="ECO:0000256" key="9">
    <source>
        <dbReference type="PROSITE-ProRule" id="PRU01373"/>
    </source>
</evidence>
<feature type="domain" description="L,D-TPase catalytic" evidence="11">
    <location>
        <begin position="79"/>
        <end position="208"/>
    </location>
</feature>
<organism evidence="12 13">
    <name type="scientific">Kaistia nematophila</name>
    <dbReference type="NCBI Taxonomy" id="2994654"/>
    <lineage>
        <taxon>Bacteria</taxon>
        <taxon>Pseudomonadati</taxon>
        <taxon>Pseudomonadota</taxon>
        <taxon>Alphaproteobacteria</taxon>
        <taxon>Hyphomicrobiales</taxon>
        <taxon>Kaistiaceae</taxon>
        <taxon>Kaistia</taxon>
    </lineage>
</organism>
<evidence type="ECO:0000256" key="8">
    <source>
        <dbReference type="ARBA" id="ARBA00023316"/>
    </source>
</evidence>
<comment type="similarity">
    <text evidence="2">Belongs to the YkuD family.</text>
</comment>
<dbReference type="GO" id="GO:0008360">
    <property type="term" value="P:regulation of cell shape"/>
    <property type="evidence" value="ECO:0007669"/>
    <property type="project" value="UniProtKB-UniRule"/>
</dbReference>
<dbReference type="FunFam" id="2.40.440.10:FF:000002">
    <property type="entry name" value="L,D-transpeptidase ErfK/SrfK"/>
    <property type="match status" value="1"/>
</dbReference>
<feature type="signal peptide" evidence="10">
    <location>
        <begin position="1"/>
        <end position="38"/>
    </location>
</feature>
<keyword evidence="7 9" id="KW-0573">Peptidoglycan synthesis</keyword>
<keyword evidence="8 9" id="KW-0961">Cell wall biogenesis/degradation</keyword>
<feature type="active site" description="Nucleophile" evidence="9">
    <location>
        <position position="184"/>
    </location>
</feature>
<dbReference type="Gene3D" id="2.40.440.10">
    <property type="entry name" value="L,D-transpeptidase catalytic domain-like"/>
    <property type="match status" value="1"/>
</dbReference>
<dbReference type="InterPro" id="IPR005490">
    <property type="entry name" value="LD_TPept_cat_dom"/>
</dbReference>
<dbReference type="AlphaFoldDB" id="A0A9X3DZQ2"/>
<keyword evidence="13" id="KW-1185">Reference proteome</keyword>
<dbReference type="PANTHER" id="PTHR30582:SF24">
    <property type="entry name" value="L,D-TRANSPEPTIDASE ERFK_SRFK-RELATED"/>
    <property type="match status" value="1"/>
</dbReference>
<evidence type="ECO:0000256" key="3">
    <source>
        <dbReference type="ARBA" id="ARBA00022676"/>
    </source>
</evidence>
<reference evidence="12" key="1">
    <citation type="submission" date="2022-11" db="EMBL/GenBank/DDBJ databases">
        <title>Biodiversity and phylogenetic relationships of bacteria.</title>
        <authorList>
            <person name="Machado R.A.R."/>
            <person name="Bhat A."/>
            <person name="Loulou A."/>
            <person name="Kallel S."/>
        </authorList>
    </citation>
    <scope>NUCLEOTIDE SEQUENCE</scope>
    <source>
        <strain evidence="12">K-TC2</strain>
    </source>
</reference>
<dbReference type="PROSITE" id="PS52029">
    <property type="entry name" value="LD_TPASE"/>
    <property type="match status" value="1"/>
</dbReference>
<protein>
    <submittedName>
        <fullName evidence="12">L,D-transpeptidase</fullName>
    </submittedName>
</protein>
<evidence type="ECO:0000256" key="2">
    <source>
        <dbReference type="ARBA" id="ARBA00005992"/>
    </source>
</evidence>
<comment type="pathway">
    <text evidence="1 9">Cell wall biogenesis; peptidoglycan biosynthesis.</text>
</comment>
<keyword evidence="10" id="KW-0732">Signal</keyword>
<dbReference type="GO" id="GO:0071555">
    <property type="term" value="P:cell wall organization"/>
    <property type="evidence" value="ECO:0007669"/>
    <property type="project" value="UniProtKB-UniRule"/>
</dbReference>